<accession>A0A379EGW3</accession>
<evidence type="ECO:0000313" key="12">
    <source>
        <dbReference type="EMBL" id="CRL59975.1"/>
    </source>
</evidence>
<reference evidence="14" key="2">
    <citation type="submission" date="2015-06" db="EMBL/GenBank/DDBJ databases">
        <authorList>
            <person name="Urmite Genomes"/>
        </authorList>
    </citation>
    <scope>NUCLEOTIDE SEQUENCE [LARGE SCALE GENOMIC DNA]</scope>
    <source>
        <strain evidence="14">CSUR P1867</strain>
    </source>
</reference>
<evidence type="ECO:0000256" key="2">
    <source>
        <dbReference type="ARBA" id="ARBA00022714"/>
    </source>
</evidence>
<evidence type="ECO:0000313" key="14">
    <source>
        <dbReference type="Proteomes" id="UP000183920"/>
    </source>
</evidence>
<dbReference type="Proteomes" id="UP000183920">
    <property type="component" value="Unassembled WGS sequence"/>
</dbReference>
<evidence type="ECO:0000256" key="8">
    <source>
        <dbReference type="ARBA" id="ARBA00039386"/>
    </source>
</evidence>
<evidence type="ECO:0000256" key="6">
    <source>
        <dbReference type="ARBA" id="ARBA00023014"/>
    </source>
</evidence>
<dbReference type="GeneID" id="76524903"/>
<comment type="similarity">
    <text evidence="10">Belongs to the Bfd family.</text>
</comment>
<reference evidence="12" key="1">
    <citation type="submission" date="2015-06" db="EMBL/GenBank/DDBJ databases">
        <authorList>
            <person name="Urmite Genomes Urmite Genomes"/>
        </authorList>
    </citation>
    <scope>NUCLEOTIDE SEQUENCE [LARGE SCALE GENOMIC DNA]</scope>
    <source>
        <strain evidence="12">CSUR P1867</strain>
    </source>
</reference>
<dbReference type="AlphaFoldDB" id="A0A0G4Q2A8"/>
<accession>A0A0G4Q2A8</accession>
<keyword evidence="2" id="KW-0001">2Fe-2S</keyword>
<dbReference type="EMBL" id="JAEKCB010000012">
    <property type="protein sequence ID" value="MBJ2119303.1"/>
    <property type="molecule type" value="Genomic_DNA"/>
</dbReference>
<feature type="domain" description="BFD-like [2Fe-2S]-binding" evidence="11">
    <location>
        <begin position="2"/>
        <end position="51"/>
    </location>
</feature>
<keyword evidence="3" id="KW-0479">Metal-binding</keyword>
<dbReference type="GO" id="GO:0046872">
    <property type="term" value="F:metal ion binding"/>
    <property type="evidence" value="ECO:0007669"/>
    <property type="project" value="UniProtKB-KW"/>
</dbReference>
<evidence type="ECO:0000313" key="15">
    <source>
        <dbReference type="Proteomes" id="UP000619976"/>
    </source>
</evidence>
<dbReference type="RefSeq" id="WP_072062990.1">
    <property type="nucleotide sequence ID" value="NZ_CAXOKO010000024.1"/>
</dbReference>
<evidence type="ECO:0000313" key="13">
    <source>
        <dbReference type="EMBL" id="MBJ2119303.1"/>
    </source>
</evidence>
<evidence type="ECO:0000256" key="3">
    <source>
        <dbReference type="ARBA" id="ARBA00022723"/>
    </source>
</evidence>
<proteinExistence type="inferred from homology"/>
<evidence type="ECO:0000256" key="10">
    <source>
        <dbReference type="ARBA" id="ARBA00046332"/>
    </source>
</evidence>
<dbReference type="Proteomes" id="UP000619976">
    <property type="component" value="Unassembled WGS sequence"/>
</dbReference>
<keyword evidence="6" id="KW-0411">Iron-sulfur</keyword>
<organism evidence="12 14">
    <name type="scientific">Proteus penneri</name>
    <dbReference type="NCBI Taxonomy" id="102862"/>
    <lineage>
        <taxon>Bacteria</taxon>
        <taxon>Pseudomonadati</taxon>
        <taxon>Pseudomonadota</taxon>
        <taxon>Gammaproteobacteria</taxon>
        <taxon>Enterobacterales</taxon>
        <taxon>Morganellaceae</taxon>
        <taxon>Proteus</taxon>
    </lineage>
</organism>
<evidence type="ECO:0000256" key="7">
    <source>
        <dbReference type="ARBA" id="ARBA00034078"/>
    </source>
</evidence>
<evidence type="ECO:0000256" key="5">
    <source>
        <dbReference type="ARBA" id="ARBA00023004"/>
    </source>
</evidence>
<keyword evidence="5" id="KW-0408">Iron</keyword>
<name>A0A0G4Q2A8_9GAMM</name>
<evidence type="ECO:0000256" key="1">
    <source>
        <dbReference type="ARBA" id="ARBA00022448"/>
    </source>
</evidence>
<dbReference type="GO" id="GO:0051537">
    <property type="term" value="F:2 iron, 2 sulfur cluster binding"/>
    <property type="evidence" value="ECO:0007669"/>
    <property type="project" value="UniProtKB-KW"/>
</dbReference>
<dbReference type="InterPro" id="IPR052371">
    <property type="entry name" value="BFD-associated_ferredoxin"/>
</dbReference>
<keyword evidence="1" id="KW-0813">Transport</keyword>
<dbReference type="PANTHER" id="PTHR37424">
    <property type="entry name" value="BACTERIOFERRITIN-ASSOCIATED FERREDOXIN"/>
    <property type="match status" value="1"/>
</dbReference>
<sequence length="65" mass="7334">MYVCLCHGVSDKKIISTVHKHQIHTINELRKILPVGSCCGKCVRQARQIIESEQSILYPQISEVA</sequence>
<keyword evidence="4" id="KW-0249">Electron transport</keyword>
<dbReference type="Gene3D" id="1.10.10.1100">
    <property type="entry name" value="BFD-like [2Fe-2S]-binding domain"/>
    <property type="match status" value="1"/>
</dbReference>
<reference evidence="13 15" key="3">
    <citation type="submission" date="2020-12" db="EMBL/GenBank/DDBJ databases">
        <title>Enhanced detection system for hospital associated transmission using whole genome sequencing surveillance.</title>
        <authorList>
            <person name="Harrison L.H."/>
            <person name="Van Tyne D."/>
            <person name="Marsh J.W."/>
            <person name="Griffith M.P."/>
            <person name="Snyder D.J."/>
            <person name="Cooper V.S."/>
            <person name="Mustapha M."/>
        </authorList>
    </citation>
    <scope>NUCLEOTIDE SEQUENCE [LARGE SCALE GENOMIC DNA]</scope>
    <source>
        <strain evidence="13 15">PR00195</strain>
    </source>
</reference>
<evidence type="ECO:0000256" key="9">
    <source>
        <dbReference type="ARBA" id="ARBA00046130"/>
    </source>
</evidence>
<dbReference type="PANTHER" id="PTHR37424:SF1">
    <property type="entry name" value="BACTERIOFERRITIN-ASSOCIATED FERREDOXIN"/>
    <property type="match status" value="1"/>
</dbReference>
<comment type="function">
    <text evidence="9">Required for mobilization of iron from the bacterioferritin (BFR) complex.</text>
</comment>
<evidence type="ECO:0000259" key="11">
    <source>
        <dbReference type="Pfam" id="PF04324"/>
    </source>
</evidence>
<dbReference type="InterPro" id="IPR007419">
    <property type="entry name" value="BFD-like_2Fe2S-bd_dom"/>
</dbReference>
<evidence type="ECO:0000256" key="4">
    <source>
        <dbReference type="ARBA" id="ARBA00022982"/>
    </source>
</evidence>
<dbReference type="NCBIfam" id="NF007803">
    <property type="entry name" value="PRK10509.1"/>
    <property type="match status" value="1"/>
</dbReference>
<dbReference type="Pfam" id="PF04324">
    <property type="entry name" value="Fer2_BFD"/>
    <property type="match status" value="1"/>
</dbReference>
<keyword evidence="15" id="KW-1185">Reference proteome</keyword>
<gene>
    <name evidence="12" type="primary">bfd</name>
    <name evidence="12" type="ORF">BN1804_00724</name>
    <name evidence="13" type="ORF">JFQ69_16735</name>
</gene>
<protein>
    <recommendedName>
        <fullName evidence="8">Bacterioferritin-associated ferredoxin</fullName>
    </recommendedName>
</protein>
<comment type="cofactor">
    <cofactor evidence="7">
        <name>[2Fe-2S] cluster</name>
        <dbReference type="ChEBI" id="CHEBI:190135"/>
    </cofactor>
</comment>
<dbReference type="EMBL" id="CVRY01000001">
    <property type="protein sequence ID" value="CRL59975.1"/>
    <property type="molecule type" value="Genomic_DNA"/>
</dbReference>
<dbReference type="InterPro" id="IPR041854">
    <property type="entry name" value="BFD-like_2Fe2S-bd_dom_sf"/>
</dbReference>